<dbReference type="Gene3D" id="1.10.1870.10">
    <property type="entry name" value="Domain 3, Saccharopine reductase"/>
    <property type="match status" value="1"/>
</dbReference>
<feature type="active site" description="Proton acceptor" evidence="6">
    <location>
        <position position="167"/>
    </location>
</feature>
<comment type="similarity">
    <text evidence="1 7">Belongs to the spermidine/spermine synthase family.</text>
</comment>
<dbReference type="InterPro" id="IPR035246">
    <property type="entry name" value="Spermidine_synt_N"/>
</dbReference>
<dbReference type="GO" id="GO:0015940">
    <property type="term" value="P:pantothenate biosynthetic process"/>
    <property type="evidence" value="ECO:0007669"/>
    <property type="project" value="UniProtKB-ARBA"/>
</dbReference>
<sequence>MPAALSHPAIKDGWFREINSQWPGQAMTLKVKQILHVEKSLFQDVLVFQSETYGNVLVLDSVIQCTERDEFSYQEMIAHLPLASHPNPKNVLVIGGGDGGVIREVLKHKSVEKVTLCDIDEAVIRVSKIYLPNMSACYADKRVEVFIGDGFKFLPEHKDEYDVIITDSSDPVGPAEALFKKPYYELLKESLKEGGHVSTQAESVWLHMSLIKEFMGTCKKLFPVAEYATISIPTYPAGQMGIMVCSKDSQRDVKLPLRPVPDCKYYSADVHRGAFLSVPEFARAMLNENTNILPKFSGAGTSSKETTKKKVLLLGSGLVAEPAAKYITDLNHELTIACRTYESAEKLASGLKNATPVSVDVSSQDALRQAIKGHDVVVSLVPYTHHAAVMKAALAEKVHVVTTSYVNPQMRALDQEFKDAGLICFNEIGVDPGVDHLWAIKTIDEVHQAGGKIKSFYSYCGGLPEPAASDNALGYKFSWSPAGVLMALNNDGKYLKDGQIAEVSGDKLMSSAKPYYFSPAYNLVCYPNRDSSTFREFYNMPEVQNLVRGTMRYGGFCEVVEAWKELGFLSDANVDYLAKDAKPMKWVELTAKLVGTDANEDAIISKLKTLKSFPADQQRILLSKFRQLGLFSEEPIKPRGSVMRTLSARLEDTCQFQEGEVDIVLLQHTFEIIRADGKEETITSTLEAYGDRNGGQQAMAKLVGVPCGMAVAFILEGVLTKPGVHAPYDEETCKLFRDRLEKEEGITMVERTV</sequence>
<dbReference type="RefSeq" id="XP_052947450.1">
    <property type="nucleotide sequence ID" value="XM_053092515.1"/>
</dbReference>
<evidence type="ECO:0000256" key="5">
    <source>
        <dbReference type="ARBA" id="ARBA00023154"/>
    </source>
</evidence>
<dbReference type="EMBL" id="JAKWFO010000004">
    <property type="protein sequence ID" value="KAI9637673.1"/>
    <property type="molecule type" value="Genomic_DNA"/>
</dbReference>
<dbReference type="SUPFAM" id="SSF55347">
    <property type="entry name" value="Glyceraldehyde-3-phosphate dehydrogenase-like, C-terminal domain"/>
    <property type="match status" value="1"/>
</dbReference>
<dbReference type="InterPro" id="IPR030374">
    <property type="entry name" value="PABS"/>
</dbReference>
<dbReference type="InterPro" id="IPR051168">
    <property type="entry name" value="AASS"/>
</dbReference>
<evidence type="ECO:0000256" key="1">
    <source>
        <dbReference type="ARBA" id="ARBA00007867"/>
    </source>
</evidence>
<dbReference type="InterPro" id="IPR032095">
    <property type="entry name" value="Sacchrp_dh-like_C"/>
</dbReference>
<keyword evidence="6" id="KW-0620">Polyamine biosynthesis</keyword>
<dbReference type="Gene3D" id="2.30.140.10">
    <property type="entry name" value="Spermidine synthase, tetramerisation domain"/>
    <property type="match status" value="1"/>
</dbReference>
<evidence type="ECO:0000259" key="8">
    <source>
        <dbReference type="PROSITE" id="PS51006"/>
    </source>
</evidence>
<dbReference type="Pfam" id="PF17284">
    <property type="entry name" value="Spermine_synt_N"/>
    <property type="match status" value="1"/>
</dbReference>
<dbReference type="FunFam" id="3.40.50.150:FF:000013">
    <property type="entry name" value="Spermidine synthase"/>
    <property type="match status" value="1"/>
</dbReference>
<dbReference type="InterPro" id="IPR029063">
    <property type="entry name" value="SAM-dependent_MTases_sf"/>
</dbReference>
<dbReference type="HAMAP" id="MF_00198">
    <property type="entry name" value="Spermidine_synth"/>
    <property type="match status" value="1"/>
</dbReference>
<dbReference type="InterPro" id="IPR030373">
    <property type="entry name" value="PABS_CS"/>
</dbReference>
<dbReference type="NCBIfam" id="TIGR00417">
    <property type="entry name" value="speE"/>
    <property type="match status" value="1"/>
</dbReference>
<dbReference type="PROSITE" id="PS01330">
    <property type="entry name" value="PABS_1"/>
    <property type="match status" value="1"/>
</dbReference>
<dbReference type="PROSITE" id="PS51006">
    <property type="entry name" value="PABS_2"/>
    <property type="match status" value="1"/>
</dbReference>
<feature type="domain" description="PABS" evidence="8">
    <location>
        <begin position="12"/>
        <end position="247"/>
    </location>
</feature>
<dbReference type="FunFam" id="3.40.50.720:FF:000072">
    <property type="entry name" value="Saccharopine dehydrogenase [NADP(+), L-glutamate-forming]"/>
    <property type="match status" value="1"/>
</dbReference>
<dbReference type="AlphaFoldDB" id="A0AA38HAY7"/>
<dbReference type="Gene3D" id="3.30.360.10">
    <property type="entry name" value="Dihydrodipicolinate Reductase, domain 2"/>
    <property type="match status" value="1"/>
</dbReference>
<evidence type="ECO:0000256" key="3">
    <source>
        <dbReference type="ARBA" id="ARBA00022857"/>
    </source>
</evidence>
<dbReference type="PANTHER" id="PTHR11133">
    <property type="entry name" value="SACCHAROPINE DEHYDROGENASE"/>
    <property type="match status" value="1"/>
</dbReference>
<dbReference type="Pfam" id="PF03435">
    <property type="entry name" value="Sacchrp_dh_NADP"/>
    <property type="match status" value="1"/>
</dbReference>
<organism evidence="9 10">
    <name type="scientific">Dioszegia hungarica</name>
    <dbReference type="NCBI Taxonomy" id="4972"/>
    <lineage>
        <taxon>Eukaryota</taxon>
        <taxon>Fungi</taxon>
        <taxon>Dikarya</taxon>
        <taxon>Basidiomycota</taxon>
        <taxon>Agaricomycotina</taxon>
        <taxon>Tremellomycetes</taxon>
        <taxon>Tremellales</taxon>
        <taxon>Bulleribasidiaceae</taxon>
        <taxon>Dioszegia</taxon>
    </lineage>
</organism>
<keyword evidence="2 6" id="KW-0808">Transferase</keyword>
<dbReference type="NCBIfam" id="NF002010">
    <property type="entry name" value="PRK00811.1"/>
    <property type="match status" value="1"/>
</dbReference>
<dbReference type="FunFam" id="3.30.360.10:FF:000008">
    <property type="entry name" value="Alpha-aminoadipic semialdehyde synthase, mitochondrial"/>
    <property type="match status" value="1"/>
</dbReference>
<dbReference type="InterPro" id="IPR036291">
    <property type="entry name" value="NAD(P)-bd_dom_sf"/>
</dbReference>
<dbReference type="GeneID" id="77731720"/>
<keyword evidence="4" id="KW-0560">Oxidoreductase</keyword>
<dbReference type="InterPro" id="IPR005097">
    <property type="entry name" value="Sacchrp_dh_NADP-bd"/>
</dbReference>
<gene>
    <name evidence="9" type="ORF">MKK02DRAFT_43600</name>
</gene>
<evidence type="ECO:0000313" key="10">
    <source>
        <dbReference type="Proteomes" id="UP001164286"/>
    </source>
</evidence>
<dbReference type="Pfam" id="PF01564">
    <property type="entry name" value="Spermine_synth"/>
    <property type="match status" value="1"/>
</dbReference>
<keyword evidence="5" id="KW-0457">Lysine biosynthesis</keyword>
<dbReference type="GO" id="GO:0016765">
    <property type="term" value="F:transferase activity, transferring alkyl or aryl (other than methyl) groups"/>
    <property type="evidence" value="ECO:0007669"/>
    <property type="project" value="UniProtKB-ARBA"/>
</dbReference>
<dbReference type="GO" id="GO:0006596">
    <property type="term" value="P:polyamine biosynthetic process"/>
    <property type="evidence" value="ECO:0007669"/>
    <property type="project" value="UniProtKB-UniRule"/>
</dbReference>
<evidence type="ECO:0000256" key="6">
    <source>
        <dbReference type="PROSITE-ProRule" id="PRU00354"/>
    </source>
</evidence>
<dbReference type="GO" id="GO:0004753">
    <property type="term" value="F:saccharopine dehydrogenase activity"/>
    <property type="evidence" value="ECO:0007669"/>
    <property type="project" value="TreeGrafter"/>
</dbReference>
<dbReference type="SUPFAM" id="SSF51735">
    <property type="entry name" value="NAD(P)-binding Rossmann-fold domains"/>
    <property type="match status" value="1"/>
</dbReference>
<dbReference type="InterPro" id="IPR037163">
    <property type="entry name" value="Spermidine_synt_N_sf"/>
</dbReference>
<proteinExistence type="inferred from homology"/>
<keyword evidence="10" id="KW-1185">Reference proteome</keyword>
<evidence type="ECO:0000256" key="4">
    <source>
        <dbReference type="ARBA" id="ARBA00023002"/>
    </source>
</evidence>
<dbReference type="Pfam" id="PF16653">
    <property type="entry name" value="Sacchrp_dh_C"/>
    <property type="match status" value="1"/>
</dbReference>
<dbReference type="FunFam" id="2.30.140.10:FF:000001">
    <property type="entry name" value="SPE3p Spermidine synthase"/>
    <property type="match status" value="1"/>
</dbReference>
<name>A0AA38HAY7_9TREE</name>
<dbReference type="CDD" id="cd02440">
    <property type="entry name" value="AdoMet_MTases"/>
    <property type="match status" value="1"/>
</dbReference>
<keyword evidence="5" id="KW-0028">Amino-acid biosynthesis</keyword>
<protein>
    <submittedName>
        <fullName evidence="9">Spermidine synthase</fullName>
    </submittedName>
</protein>
<evidence type="ECO:0000256" key="7">
    <source>
        <dbReference type="RuleBase" id="RU003836"/>
    </source>
</evidence>
<dbReference type="SUPFAM" id="SSF53335">
    <property type="entry name" value="S-adenosyl-L-methionine-dependent methyltransferases"/>
    <property type="match status" value="1"/>
</dbReference>
<dbReference type="Gene3D" id="3.40.50.150">
    <property type="entry name" value="Vaccinia Virus protein VP39"/>
    <property type="match status" value="1"/>
</dbReference>
<comment type="caution">
    <text evidence="9">The sequence shown here is derived from an EMBL/GenBank/DDBJ whole genome shotgun (WGS) entry which is preliminary data.</text>
</comment>
<dbReference type="InterPro" id="IPR001045">
    <property type="entry name" value="Spermi_synthase"/>
</dbReference>
<accession>A0AA38HAY7</accession>
<evidence type="ECO:0000313" key="9">
    <source>
        <dbReference type="EMBL" id="KAI9637673.1"/>
    </source>
</evidence>
<dbReference type="GO" id="GO:0019878">
    <property type="term" value="P:lysine biosynthetic process via aminoadipic acid"/>
    <property type="evidence" value="ECO:0007669"/>
    <property type="project" value="TreeGrafter"/>
</dbReference>
<keyword evidence="3" id="KW-0521">NADP</keyword>
<dbReference type="Proteomes" id="UP001164286">
    <property type="component" value="Unassembled WGS sequence"/>
</dbReference>
<reference evidence="9" key="1">
    <citation type="journal article" date="2022" name="G3 (Bethesda)">
        <title>High quality genome of the basidiomycete yeast Dioszegia hungarica PDD-24b-2 isolated from cloud water.</title>
        <authorList>
            <person name="Jarrige D."/>
            <person name="Haridas S."/>
            <person name="Bleykasten-Grosshans C."/>
            <person name="Joly M."/>
            <person name="Nadalig T."/>
            <person name="Sancelme M."/>
            <person name="Vuilleumier S."/>
            <person name="Grigoriev I.V."/>
            <person name="Amato P."/>
            <person name="Bringel F."/>
        </authorList>
    </citation>
    <scope>NUCLEOTIDE SEQUENCE</scope>
    <source>
        <strain evidence="9">PDD-24b-2</strain>
    </source>
</reference>
<dbReference type="GO" id="GO:0005737">
    <property type="term" value="C:cytoplasm"/>
    <property type="evidence" value="ECO:0007669"/>
    <property type="project" value="TreeGrafter"/>
</dbReference>
<dbReference type="Gene3D" id="3.40.50.720">
    <property type="entry name" value="NAD(P)-binding Rossmann-like Domain"/>
    <property type="match status" value="1"/>
</dbReference>
<evidence type="ECO:0000256" key="2">
    <source>
        <dbReference type="ARBA" id="ARBA00022679"/>
    </source>
</evidence>
<dbReference type="PANTHER" id="PTHR11133:SF22">
    <property type="entry name" value="ALPHA-AMINOADIPIC SEMIALDEHYDE SYNTHASE, MITOCHONDRIAL"/>
    <property type="match status" value="1"/>
</dbReference>